<comment type="caution">
    <text evidence="5">The sequence shown here is derived from an EMBL/GenBank/DDBJ whole genome shotgun (WGS) entry which is preliminary data.</text>
</comment>
<evidence type="ECO:0000313" key="6">
    <source>
        <dbReference type="Proteomes" id="UP000305674"/>
    </source>
</evidence>
<dbReference type="OrthoDB" id="9788031at2"/>
<sequence length="203" mass="22530">MQDNLQARTLAFAALCQAVWQVQQLARYGRADEEAMSHTLGAVMITDPDSVESVYDRHQLNAGFRTLVDQIGDGNRKDVDLTRYIVGILALERKLAKNSAALGMLSERINQVKRQLHHFELTDPQVLANLASIYSDVISPLGAKIQVVGNPEQLQQSNNQARIRALLLGAIRAAVLWRQLGGKRRQLMFSRGAMVKAAMQALK</sequence>
<evidence type="ECO:0000256" key="3">
    <source>
        <dbReference type="ARBA" id="ARBA00023136"/>
    </source>
</evidence>
<keyword evidence="3 4" id="KW-0472">Membrane</keyword>
<dbReference type="InterPro" id="IPR035932">
    <property type="entry name" value="HflD-like_sf"/>
</dbReference>
<dbReference type="Gene3D" id="1.10.3890.10">
    <property type="entry name" value="HflD-like"/>
    <property type="match status" value="1"/>
</dbReference>
<dbReference type="Proteomes" id="UP000305674">
    <property type="component" value="Unassembled WGS sequence"/>
</dbReference>
<reference evidence="5 6" key="1">
    <citation type="submission" date="2019-04" db="EMBL/GenBank/DDBJ databases">
        <authorList>
            <person name="Hwang J.C."/>
        </authorList>
    </citation>
    <scope>NUCLEOTIDE SEQUENCE [LARGE SCALE GENOMIC DNA]</scope>
    <source>
        <strain evidence="5 6">IMCC35001</strain>
    </source>
</reference>
<organism evidence="5 6">
    <name type="scientific">Ferrimonas sediminicola</name>
    <dbReference type="NCBI Taxonomy" id="2569538"/>
    <lineage>
        <taxon>Bacteria</taxon>
        <taxon>Pseudomonadati</taxon>
        <taxon>Pseudomonadota</taxon>
        <taxon>Gammaproteobacteria</taxon>
        <taxon>Alteromonadales</taxon>
        <taxon>Ferrimonadaceae</taxon>
        <taxon>Ferrimonas</taxon>
    </lineage>
</organism>
<evidence type="ECO:0000256" key="4">
    <source>
        <dbReference type="HAMAP-Rule" id="MF_00695"/>
    </source>
</evidence>
<name>A0A4U1BFV9_9GAMM</name>
<evidence type="ECO:0000256" key="1">
    <source>
        <dbReference type="ARBA" id="ARBA00022475"/>
    </source>
</evidence>
<comment type="subcellular location">
    <subcellularLocation>
        <location evidence="4">Cytoplasm</location>
    </subcellularLocation>
    <subcellularLocation>
        <location evidence="4">Cell membrane</location>
        <topology evidence="4">Peripheral membrane protein</topology>
        <orientation evidence="4">Cytoplasmic side</orientation>
    </subcellularLocation>
</comment>
<dbReference type="AlphaFoldDB" id="A0A4U1BFV9"/>
<gene>
    <name evidence="4 5" type="primary">hflD</name>
    <name evidence="5" type="ORF">FCL40_09675</name>
</gene>
<dbReference type="InterPro" id="IPR007451">
    <property type="entry name" value="HflD"/>
</dbReference>
<accession>A0A4U1BFV9</accession>
<keyword evidence="1 4" id="KW-1003">Cell membrane</keyword>
<evidence type="ECO:0000256" key="2">
    <source>
        <dbReference type="ARBA" id="ARBA00022490"/>
    </source>
</evidence>
<dbReference type="PANTHER" id="PTHR38100">
    <property type="entry name" value="HIGH FREQUENCY LYSOGENIZATION PROTEIN HFLD"/>
    <property type="match status" value="1"/>
</dbReference>
<proteinExistence type="inferred from homology"/>
<dbReference type="HAMAP" id="MF_00695">
    <property type="entry name" value="HflD_protein"/>
    <property type="match status" value="1"/>
</dbReference>
<evidence type="ECO:0000313" key="5">
    <source>
        <dbReference type="EMBL" id="TKB48901.1"/>
    </source>
</evidence>
<protein>
    <recommendedName>
        <fullName evidence="4">High frequency lysogenization protein HflD homolog</fullName>
    </recommendedName>
</protein>
<keyword evidence="2 4" id="KW-0963">Cytoplasm</keyword>
<dbReference type="GO" id="GO:0005886">
    <property type="term" value="C:plasma membrane"/>
    <property type="evidence" value="ECO:0007669"/>
    <property type="project" value="UniProtKB-SubCell"/>
</dbReference>
<keyword evidence="6" id="KW-1185">Reference proteome</keyword>
<dbReference type="SUPFAM" id="SSF101322">
    <property type="entry name" value="YcfC-like"/>
    <property type="match status" value="1"/>
</dbReference>
<comment type="similarity">
    <text evidence="4">Belongs to the HflD family.</text>
</comment>
<dbReference type="RefSeq" id="WP_136853094.1">
    <property type="nucleotide sequence ID" value="NZ_SWCI01000005.1"/>
</dbReference>
<dbReference type="EMBL" id="SWCI01000005">
    <property type="protein sequence ID" value="TKB48901.1"/>
    <property type="molecule type" value="Genomic_DNA"/>
</dbReference>
<dbReference type="NCBIfam" id="NF001246">
    <property type="entry name" value="PRK00218.1-2"/>
    <property type="match status" value="1"/>
</dbReference>
<dbReference type="GO" id="GO:0005737">
    <property type="term" value="C:cytoplasm"/>
    <property type="evidence" value="ECO:0007669"/>
    <property type="project" value="UniProtKB-SubCell"/>
</dbReference>
<dbReference type="PANTHER" id="PTHR38100:SF1">
    <property type="entry name" value="HIGH FREQUENCY LYSOGENIZATION PROTEIN HFLD"/>
    <property type="match status" value="1"/>
</dbReference>
<dbReference type="Pfam" id="PF04356">
    <property type="entry name" value="DUF489"/>
    <property type="match status" value="1"/>
</dbReference>
<dbReference type="NCBIfam" id="NF001248">
    <property type="entry name" value="PRK00218.1-4"/>
    <property type="match status" value="1"/>
</dbReference>